<protein>
    <submittedName>
        <fullName evidence="6">Extracellular solute-binding protein</fullName>
    </submittedName>
</protein>
<dbReference type="Proteomes" id="UP000311605">
    <property type="component" value="Unassembled WGS sequence"/>
</dbReference>
<dbReference type="AlphaFoldDB" id="A0A5C4XDY9"/>
<reference evidence="6 7" key="1">
    <citation type="submission" date="2019-06" db="EMBL/GenBank/DDBJ databases">
        <title>The draft genome of Rhizobium smilacinae PTYR-5.</title>
        <authorList>
            <person name="Liu L."/>
            <person name="Li L."/>
            <person name="Zhang X."/>
        </authorList>
    </citation>
    <scope>NUCLEOTIDE SEQUENCE [LARGE SCALE GENOMIC DNA]</scope>
    <source>
        <strain evidence="6 7">PTYR-5</strain>
    </source>
</reference>
<name>A0A5C4XDY9_9HYPH</name>
<proteinExistence type="inferred from homology"/>
<sequence length="417" mass="44325">MKSFCLGAATVLGLTLAGSALVDDVRMLAIEPNVPEGRQYYLDVAKAYEAENPGTKVQFDFLDDTSFKSKLPTLLQSSARPDAFFTWTGGVFYEQAKAGVLKDISTDFTDADRKNYSPSGIQSMSHDGKLYGVPMYAASVVLWYNKALVEKAGIDPKAIKNWEGLLAASKKIQGAGIVPIVMGGKDKWPIALFYGQLAARIAGTDGVAAADKGENEGFNNPAFIQAGDALKQLADLKPFQPGYMDTTQPKAAGLFGDGKGAFYLAGNFLVGAQAQNSASGKGLGDDLDFITFPAVDGGKGEHADTFGGVNGWLVTKDAGQSTVKFLKFLTNNKNQTEGGRLKIWLPIGTNAQSGIADPRLRRIAEDLSKAPHHQLYLDQMLGASVGAALNDAAAQIVTGDISPEEAAALVEEAREMR</sequence>
<evidence type="ECO:0000313" key="7">
    <source>
        <dbReference type="Proteomes" id="UP000311605"/>
    </source>
</evidence>
<evidence type="ECO:0000256" key="4">
    <source>
        <dbReference type="ARBA" id="ARBA00022764"/>
    </source>
</evidence>
<evidence type="ECO:0000256" key="3">
    <source>
        <dbReference type="ARBA" id="ARBA00022729"/>
    </source>
</evidence>
<organism evidence="6 7">
    <name type="scientific">Aliirhizobium smilacinae</name>
    <dbReference type="NCBI Taxonomy" id="1395944"/>
    <lineage>
        <taxon>Bacteria</taxon>
        <taxon>Pseudomonadati</taxon>
        <taxon>Pseudomonadota</taxon>
        <taxon>Alphaproteobacteria</taxon>
        <taxon>Hyphomicrobiales</taxon>
        <taxon>Rhizobiaceae</taxon>
        <taxon>Aliirhizobium</taxon>
    </lineage>
</organism>
<evidence type="ECO:0000256" key="2">
    <source>
        <dbReference type="ARBA" id="ARBA00022448"/>
    </source>
</evidence>
<keyword evidence="7" id="KW-1185">Reference proteome</keyword>
<gene>
    <name evidence="6" type="ORF">FHP24_20780</name>
</gene>
<dbReference type="GO" id="GO:0042956">
    <property type="term" value="P:maltodextrin transmembrane transport"/>
    <property type="evidence" value="ECO:0007669"/>
    <property type="project" value="TreeGrafter"/>
</dbReference>
<dbReference type="RefSeq" id="WP_139678143.1">
    <property type="nucleotide sequence ID" value="NZ_VDMN01000005.1"/>
</dbReference>
<evidence type="ECO:0000256" key="1">
    <source>
        <dbReference type="ARBA" id="ARBA00008520"/>
    </source>
</evidence>
<dbReference type="EMBL" id="VDMN01000005">
    <property type="protein sequence ID" value="TNM61695.1"/>
    <property type="molecule type" value="Genomic_DNA"/>
</dbReference>
<dbReference type="InterPro" id="IPR006059">
    <property type="entry name" value="SBP"/>
</dbReference>
<dbReference type="PANTHER" id="PTHR30061">
    <property type="entry name" value="MALTOSE-BINDING PERIPLASMIC PROTEIN"/>
    <property type="match status" value="1"/>
</dbReference>
<dbReference type="GO" id="GO:1901982">
    <property type="term" value="F:maltose binding"/>
    <property type="evidence" value="ECO:0007669"/>
    <property type="project" value="TreeGrafter"/>
</dbReference>
<dbReference type="GO" id="GO:0015768">
    <property type="term" value="P:maltose transport"/>
    <property type="evidence" value="ECO:0007669"/>
    <property type="project" value="TreeGrafter"/>
</dbReference>
<feature type="signal peptide" evidence="5">
    <location>
        <begin position="1"/>
        <end position="22"/>
    </location>
</feature>
<keyword evidence="4" id="KW-0574">Periplasm</keyword>
<comment type="similarity">
    <text evidence="1">Belongs to the bacterial solute-binding protein 1 family.</text>
</comment>
<feature type="chain" id="PRO_5023097257" evidence="5">
    <location>
        <begin position="23"/>
        <end position="417"/>
    </location>
</feature>
<comment type="caution">
    <text evidence="6">The sequence shown here is derived from an EMBL/GenBank/DDBJ whole genome shotgun (WGS) entry which is preliminary data.</text>
</comment>
<dbReference type="Pfam" id="PF01547">
    <property type="entry name" value="SBP_bac_1"/>
    <property type="match status" value="1"/>
</dbReference>
<accession>A0A5C4XDY9</accession>
<dbReference type="Gene3D" id="3.40.190.10">
    <property type="entry name" value="Periplasmic binding protein-like II"/>
    <property type="match status" value="2"/>
</dbReference>
<keyword evidence="3 5" id="KW-0732">Signal</keyword>
<dbReference type="SUPFAM" id="SSF53850">
    <property type="entry name" value="Periplasmic binding protein-like II"/>
    <property type="match status" value="1"/>
</dbReference>
<dbReference type="GO" id="GO:0055052">
    <property type="term" value="C:ATP-binding cassette (ABC) transporter complex, substrate-binding subunit-containing"/>
    <property type="evidence" value="ECO:0007669"/>
    <property type="project" value="TreeGrafter"/>
</dbReference>
<dbReference type="PANTHER" id="PTHR30061:SF50">
    <property type="entry name" value="MALTOSE_MALTODEXTRIN-BINDING PERIPLASMIC PROTEIN"/>
    <property type="match status" value="1"/>
</dbReference>
<dbReference type="OrthoDB" id="9798191at2"/>
<keyword evidence="2" id="KW-0813">Transport</keyword>
<evidence type="ECO:0000256" key="5">
    <source>
        <dbReference type="SAM" id="SignalP"/>
    </source>
</evidence>
<evidence type="ECO:0000313" key="6">
    <source>
        <dbReference type="EMBL" id="TNM61695.1"/>
    </source>
</evidence>